<keyword evidence="2" id="KW-1185">Reference proteome</keyword>
<evidence type="ECO:0000313" key="1">
    <source>
        <dbReference type="EMBL" id="MDF2254314.1"/>
    </source>
</evidence>
<protein>
    <submittedName>
        <fullName evidence="1">Uncharacterized protein</fullName>
    </submittedName>
</protein>
<dbReference type="EMBL" id="JARHTQ010000001">
    <property type="protein sequence ID" value="MDF2254314.1"/>
    <property type="molecule type" value="Genomic_DNA"/>
</dbReference>
<accession>A0ABT5YRV1</accession>
<dbReference type="RefSeq" id="WP_275806505.1">
    <property type="nucleotide sequence ID" value="NZ_BAAANM010000005.1"/>
</dbReference>
<dbReference type="Proteomes" id="UP001220022">
    <property type="component" value="Unassembled WGS sequence"/>
</dbReference>
<comment type="caution">
    <text evidence="1">The sequence shown here is derived from an EMBL/GenBank/DDBJ whole genome shotgun (WGS) entry which is preliminary data.</text>
</comment>
<name>A0ABT5YRV1_9ACTN</name>
<proteinExistence type="predicted"/>
<evidence type="ECO:0000313" key="2">
    <source>
        <dbReference type="Proteomes" id="UP001220022"/>
    </source>
</evidence>
<reference evidence="1 2" key="1">
    <citation type="submission" date="2023-03" db="EMBL/GenBank/DDBJ databases">
        <title>Draft genome sequence of type strain Streptomyces ferralitis JCM 14344.</title>
        <authorList>
            <person name="Klaysubun C."/>
            <person name="Duangmal K."/>
        </authorList>
    </citation>
    <scope>NUCLEOTIDE SEQUENCE [LARGE SCALE GENOMIC DNA]</scope>
    <source>
        <strain evidence="1 2">JCM 14344</strain>
    </source>
</reference>
<organism evidence="1 2">
    <name type="scientific">Streptantibioticus ferralitis</name>
    <dbReference type="NCBI Taxonomy" id="236510"/>
    <lineage>
        <taxon>Bacteria</taxon>
        <taxon>Bacillati</taxon>
        <taxon>Actinomycetota</taxon>
        <taxon>Actinomycetes</taxon>
        <taxon>Kitasatosporales</taxon>
        <taxon>Streptomycetaceae</taxon>
        <taxon>Streptantibioticus</taxon>
    </lineage>
</organism>
<sequence>MSGMNPYASVEMTMPADLHPKISQFFGPGKPVGRMIDAWWLGLCIGVKHGQQRKRSDEVRKFADGTIFASDDWRIVHLELLAVAKKGEAILAQPRDVIRLASGYADYGLEWVAEHCLGANEPILALLNAIEVPAA</sequence>
<gene>
    <name evidence="1" type="ORF">P2L57_00810</name>
</gene>